<evidence type="ECO:0000256" key="6">
    <source>
        <dbReference type="RuleBase" id="RU362067"/>
    </source>
</evidence>
<evidence type="ECO:0000256" key="3">
    <source>
        <dbReference type="ARBA" id="ARBA00023002"/>
    </source>
</evidence>
<evidence type="ECO:0000256" key="4">
    <source>
        <dbReference type="ARBA" id="ARBA00048448"/>
    </source>
</evidence>
<dbReference type="OrthoDB" id="7777654at2759"/>
<comment type="cofactor">
    <cofactor evidence="1 6">
        <name>FAD</name>
        <dbReference type="ChEBI" id="CHEBI:57692"/>
    </cofactor>
</comment>
<proteinExistence type="inferred from homology"/>
<sequence>MPFSTDGYRWTPEEGLKTGVPTDAVIEPPTHNVDPDVTYDAIVIGTGYAGLRRKVLVLEGRDRIGGRTCSVKQNGYIFEAGGTWVHRNQAHVWGEIVRYGFDGHLKDSQEYYEGSRTPTMIRDGKLHEIPFTDQSSTQGFEKFCNIDGQLGLSVFDVHLEPGWLQNEDFVKWDAMSCQDRLDQIQDDLTAEETEALTNILLSMNKGPLSRASFAEALRWPALSGGSLYAFGQHSARWKLANGQTALSLAMFEDARVSGNLSYSFSTVVSSVETQGSITTVMTSAGQPFKASSVVVAVPLNCLSDIHFSPALDPVKAEAISKGHTNHAYKICVEAKGKQWRNWMGNAAPHKGLPFLNGDGITPAGNSYLISTPGDYIDPQTDPEKLLEAIQYMHPELEPVRIFGMDYHSHPLSKGGWAVHGPGFVTKYLRSLQAPAGRVHFANADWADVWRGFIDGALELGARASQAVLQATRTG</sequence>
<dbReference type="PANTHER" id="PTHR43563">
    <property type="entry name" value="AMINE OXIDASE"/>
    <property type="match status" value="1"/>
</dbReference>
<reference evidence="8" key="1">
    <citation type="submission" date="2021-07" db="EMBL/GenBank/DDBJ databases">
        <authorList>
            <person name="Branca A.L. A."/>
        </authorList>
    </citation>
    <scope>NUCLEOTIDE SEQUENCE</scope>
</reference>
<feature type="binding site" evidence="5">
    <location>
        <position position="268"/>
    </location>
    <ligand>
        <name>FAD</name>
        <dbReference type="ChEBI" id="CHEBI:57692"/>
    </ligand>
</feature>
<dbReference type="Gene3D" id="3.50.50.60">
    <property type="entry name" value="FAD/NAD(P)-binding domain"/>
    <property type="match status" value="2"/>
</dbReference>
<dbReference type="InterPro" id="IPR036188">
    <property type="entry name" value="FAD/NAD-bd_sf"/>
</dbReference>
<dbReference type="AlphaFoldDB" id="A0A9W4J4U7"/>
<comment type="catalytic activity">
    <reaction evidence="4">
        <text>a secondary aliphatic amine + O2 + H2O = a primary amine + an aldehyde + H2O2</text>
        <dbReference type="Rhea" id="RHEA:26414"/>
        <dbReference type="ChEBI" id="CHEBI:15377"/>
        <dbReference type="ChEBI" id="CHEBI:15379"/>
        <dbReference type="ChEBI" id="CHEBI:16240"/>
        <dbReference type="ChEBI" id="CHEBI:17478"/>
        <dbReference type="ChEBI" id="CHEBI:58855"/>
        <dbReference type="ChEBI" id="CHEBI:65296"/>
        <dbReference type="EC" id="1.4.3.4"/>
    </reaction>
</comment>
<evidence type="ECO:0000259" key="7">
    <source>
        <dbReference type="Pfam" id="PF01593"/>
    </source>
</evidence>
<protein>
    <recommendedName>
        <fullName evidence="6">Amine oxidase</fullName>
        <ecNumber evidence="6">1.4.3.-</ecNumber>
    </recommendedName>
</protein>
<dbReference type="InterPro" id="IPR050703">
    <property type="entry name" value="Flavin_MAO"/>
</dbReference>
<accession>A0A9W4J4U7</accession>
<dbReference type="EC" id="1.4.3.-" evidence="6"/>
<evidence type="ECO:0000313" key="8">
    <source>
        <dbReference type="EMBL" id="CAG8369872.1"/>
    </source>
</evidence>
<dbReference type="PRINTS" id="PR00757">
    <property type="entry name" value="AMINEOXDASEF"/>
</dbReference>
<dbReference type="Proteomes" id="UP001152649">
    <property type="component" value="Unassembled WGS sequence"/>
</dbReference>
<evidence type="ECO:0000256" key="5">
    <source>
        <dbReference type="PIRSR" id="PIRSR601613-1"/>
    </source>
</evidence>
<dbReference type="InterPro" id="IPR002937">
    <property type="entry name" value="Amino_oxidase"/>
</dbReference>
<keyword evidence="3 6" id="KW-0560">Oxidoreductase</keyword>
<feature type="domain" description="Amine oxidase" evidence="7">
    <location>
        <begin position="49"/>
        <end position="468"/>
    </location>
</feature>
<dbReference type="EMBL" id="CAJVPG010000188">
    <property type="protein sequence ID" value="CAG8369872.1"/>
    <property type="molecule type" value="Genomic_DNA"/>
</dbReference>
<organism evidence="8 9">
    <name type="scientific">Penicillium salamii</name>
    <dbReference type="NCBI Taxonomy" id="1612424"/>
    <lineage>
        <taxon>Eukaryota</taxon>
        <taxon>Fungi</taxon>
        <taxon>Dikarya</taxon>
        <taxon>Ascomycota</taxon>
        <taxon>Pezizomycotina</taxon>
        <taxon>Eurotiomycetes</taxon>
        <taxon>Eurotiomycetidae</taxon>
        <taxon>Eurotiales</taxon>
        <taxon>Aspergillaceae</taxon>
        <taxon>Penicillium</taxon>
    </lineage>
</organism>
<evidence type="ECO:0000256" key="1">
    <source>
        <dbReference type="ARBA" id="ARBA00001974"/>
    </source>
</evidence>
<evidence type="ECO:0000256" key="2">
    <source>
        <dbReference type="ARBA" id="ARBA00005995"/>
    </source>
</evidence>
<dbReference type="GO" id="GO:0097621">
    <property type="term" value="F:monoamine oxidase activity"/>
    <property type="evidence" value="ECO:0007669"/>
    <property type="project" value="UniProtKB-EC"/>
</dbReference>
<name>A0A9W4J4U7_9EURO</name>
<keyword evidence="9" id="KW-1185">Reference proteome</keyword>
<comment type="caution">
    <text evidence="8">The sequence shown here is derived from an EMBL/GenBank/DDBJ whole genome shotgun (WGS) entry which is preliminary data.</text>
</comment>
<dbReference type="InterPro" id="IPR001613">
    <property type="entry name" value="Flavin_amine_oxidase"/>
</dbReference>
<comment type="similarity">
    <text evidence="2 6">Belongs to the flavin monoamine oxidase family.</text>
</comment>
<dbReference type="Gene3D" id="3.90.660.10">
    <property type="match status" value="2"/>
</dbReference>
<keyword evidence="6" id="KW-0274">FAD</keyword>
<dbReference type="Pfam" id="PF01593">
    <property type="entry name" value="Amino_oxidase"/>
    <property type="match status" value="1"/>
</dbReference>
<evidence type="ECO:0000313" key="9">
    <source>
        <dbReference type="Proteomes" id="UP001152649"/>
    </source>
</evidence>
<dbReference type="SUPFAM" id="SSF51905">
    <property type="entry name" value="FAD/NAD(P)-binding domain"/>
    <property type="match status" value="1"/>
</dbReference>
<keyword evidence="6" id="KW-0285">Flavoprotein</keyword>
<gene>
    <name evidence="8" type="ORF">PSALAMII_LOCUS4633</name>
</gene>
<dbReference type="PANTHER" id="PTHR43563:SF1">
    <property type="entry name" value="AMINE OXIDASE [FLAVIN-CONTAINING] B"/>
    <property type="match status" value="1"/>
</dbReference>